<keyword evidence="5" id="KW-1185">Reference proteome</keyword>
<dbReference type="RefSeq" id="WP_084247543.1">
    <property type="nucleotide sequence ID" value="NZ_CP136137.1"/>
</dbReference>
<reference evidence="4 5" key="1">
    <citation type="journal article" date="2023" name="Virus Evol.">
        <title>Computational host range prediction-The good, the bad, and the ugly.</title>
        <authorList>
            <person name="Howell A.A."/>
            <person name="Versoza C.J."/>
            <person name="Pfeifer S.P."/>
        </authorList>
    </citation>
    <scope>NUCLEOTIDE SEQUENCE [LARGE SCALE GENOMIC DNA]</scope>
    <source>
        <strain evidence="4 5">1610/1b</strain>
    </source>
</reference>
<dbReference type="Pfam" id="PF05258">
    <property type="entry name" value="DciA"/>
    <property type="match status" value="1"/>
</dbReference>
<dbReference type="NCBIfam" id="NF002871">
    <property type="entry name" value="PRK03195.1"/>
    <property type="match status" value="1"/>
</dbReference>
<evidence type="ECO:0000256" key="2">
    <source>
        <dbReference type="HAMAP-Rule" id="MF_00630"/>
    </source>
</evidence>
<evidence type="ECO:0000256" key="1">
    <source>
        <dbReference type="ARBA" id="ARBA00006200"/>
    </source>
</evidence>
<dbReference type="InterPro" id="IPR007922">
    <property type="entry name" value="DciA-like"/>
</dbReference>
<dbReference type="HAMAP" id="MF_00630">
    <property type="entry name" value="UPF0232"/>
    <property type="match status" value="1"/>
</dbReference>
<sequence length="200" mass="21035">MTEADARDAETPASTTPGSTTAGSAPAAGLSGYDLARAALEEARAAARAQGKAVGMGRSAPIRSKRRSGDRSRRRWSGSGPDARDPQPFGAMIGKVAKQHGWEPRISEGTLFGMWGSIVGDDIAAHADPTRLEGTVLHVSASSTAWATQLRYMQGQILAKIAKVIGHGMVTSLRITGPKAPSWRHGPRHVSGRGPRDTYG</sequence>
<dbReference type="EMBL" id="CP136137">
    <property type="protein sequence ID" value="WYY08908.1"/>
    <property type="molecule type" value="Genomic_DNA"/>
</dbReference>
<protein>
    <recommendedName>
        <fullName evidence="2">UPF0232 protein RVF87_07600</fullName>
    </recommendedName>
</protein>
<evidence type="ECO:0000256" key="3">
    <source>
        <dbReference type="SAM" id="MobiDB-lite"/>
    </source>
</evidence>
<gene>
    <name evidence="4" type="ORF">RVF87_07600</name>
</gene>
<dbReference type="Proteomes" id="UP001479933">
    <property type="component" value="Chromosome"/>
</dbReference>
<accession>A0ABZ2U584</accession>
<feature type="region of interest" description="Disordered" evidence="3">
    <location>
        <begin position="178"/>
        <end position="200"/>
    </location>
</feature>
<evidence type="ECO:0000313" key="5">
    <source>
        <dbReference type="Proteomes" id="UP001479933"/>
    </source>
</evidence>
<dbReference type="PANTHER" id="PTHR36456:SF1">
    <property type="entry name" value="UPF0232 PROTEIN SCO3875"/>
    <property type="match status" value="1"/>
</dbReference>
<dbReference type="InterPro" id="IPR023007">
    <property type="entry name" value="UPF0232_actinobac"/>
</dbReference>
<proteinExistence type="inferred from homology"/>
<feature type="compositionally biased region" description="Basic residues" evidence="3">
    <location>
        <begin position="63"/>
        <end position="76"/>
    </location>
</feature>
<comment type="similarity">
    <text evidence="1 2">Belongs to the UPF0232 family.</text>
</comment>
<name>A0ABZ2U584_9ACTN</name>
<feature type="compositionally biased region" description="Low complexity" evidence="3">
    <location>
        <begin position="11"/>
        <end position="28"/>
    </location>
</feature>
<feature type="compositionally biased region" description="Basic and acidic residues" evidence="3">
    <location>
        <begin position="1"/>
        <end position="10"/>
    </location>
</feature>
<feature type="region of interest" description="Disordered" evidence="3">
    <location>
        <begin position="42"/>
        <end position="89"/>
    </location>
</feature>
<organism evidence="4 5">
    <name type="scientific">Gordonia hydrophobica</name>
    <dbReference type="NCBI Taxonomy" id="40516"/>
    <lineage>
        <taxon>Bacteria</taxon>
        <taxon>Bacillati</taxon>
        <taxon>Actinomycetota</taxon>
        <taxon>Actinomycetes</taxon>
        <taxon>Mycobacteriales</taxon>
        <taxon>Gordoniaceae</taxon>
        <taxon>Gordonia</taxon>
    </lineage>
</organism>
<feature type="region of interest" description="Disordered" evidence="3">
    <location>
        <begin position="1"/>
        <end position="28"/>
    </location>
</feature>
<dbReference type="PANTHER" id="PTHR36456">
    <property type="entry name" value="UPF0232 PROTEIN SCO3875"/>
    <property type="match status" value="1"/>
</dbReference>
<evidence type="ECO:0000313" key="4">
    <source>
        <dbReference type="EMBL" id="WYY08908.1"/>
    </source>
</evidence>